<protein>
    <submittedName>
        <fullName evidence="1">Transposon TX1 putative 149 kDa protein</fullName>
    </submittedName>
</protein>
<dbReference type="AlphaFoldDB" id="A0A699GH32"/>
<name>A0A699GH32_TANCI</name>
<proteinExistence type="predicted"/>
<dbReference type="PANTHER" id="PTHR35046">
    <property type="entry name" value="ZINC KNUCKLE (CCHC-TYPE) FAMILY PROTEIN"/>
    <property type="match status" value="1"/>
</dbReference>
<evidence type="ECO:0000313" key="1">
    <source>
        <dbReference type="EMBL" id="GEU29043.1"/>
    </source>
</evidence>
<reference evidence="1" key="1">
    <citation type="journal article" date="2019" name="Sci. Rep.">
        <title>Draft genome of Tanacetum cinerariifolium, the natural source of mosquito coil.</title>
        <authorList>
            <person name="Yamashiro T."/>
            <person name="Shiraishi A."/>
            <person name="Satake H."/>
            <person name="Nakayama K."/>
        </authorList>
    </citation>
    <scope>NUCLEOTIDE SEQUENCE</scope>
</reference>
<organism evidence="1">
    <name type="scientific">Tanacetum cinerariifolium</name>
    <name type="common">Dalmatian daisy</name>
    <name type="synonym">Chrysanthemum cinerariifolium</name>
    <dbReference type="NCBI Taxonomy" id="118510"/>
    <lineage>
        <taxon>Eukaryota</taxon>
        <taxon>Viridiplantae</taxon>
        <taxon>Streptophyta</taxon>
        <taxon>Embryophyta</taxon>
        <taxon>Tracheophyta</taxon>
        <taxon>Spermatophyta</taxon>
        <taxon>Magnoliopsida</taxon>
        <taxon>eudicotyledons</taxon>
        <taxon>Gunneridae</taxon>
        <taxon>Pentapetalae</taxon>
        <taxon>asterids</taxon>
        <taxon>campanulids</taxon>
        <taxon>Asterales</taxon>
        <taxon>Asteraceae</taxon>
        <taxon>Asteroideae</taxon>
        <taxon>Anthemideae</taxon>
        <taxon>Anthemidinae</taxon>
        <taxon>Tanacetum</taxon>
    </lineage>
</organism>
<dbReference type="EMBL" id="BKCJ010000039">
    <property type="protein sequence ID" value="GEU29043.1"/>
    <property type="molecule type" value="Genomic_DNA"/>
</dbReference>
<comment type="caution">
    <text evidence="1">The sequence shown here is derived from an EMBL/GenBank/DDBJ whole genome shotgun (WGS) entry which is preliminary data.</text>
</comment>
<sequence>MIIDGGICENVVSTYMVEKLGMKTEDHHEPYQLTWLKRGNTVKAVNVVLCSFLLEMIEFNDFINEKRLVEILIGGREFTRVSDDDRKLSDHCPIMLKDVDLDYGPKPFRVFNVWLDEPDFQHIVEEAWKKDARSLQPDCIFQDRLKNVKASLRVWTKKRDLSDNERKAWLEARKGWEDKERVVCNMLRQKVELNGTQKDTMEISRGCNASFVTIIPKVADPIGLGDILPISLIGCYYKIIAKMLAERIKHVVEIVVGETKNAFIKGRSNECEMEDMARWMGCDIEEFPFTYMGLPIGKNMRQVDRWVDDRRLCDRFPRLYHLDRQKEVSAMERGAWVDNRDQWRWSLVEDGEFMVKELSKLIEEKIIISDVGGQETL</sequence>
<gene>
    <name evidence="1" type="ORF">Tci_001021</name>
</gene>
<dbReference type="PANTHER" id="PTHR35046:SF23">
    <property type="entry name" value="NUCLEOTIDYLTRANSFERASE, RIBONUCLEASE H"/>
    <property type="match status" value="1"/>
</dbReference>
<accession>A0A699GH32</accession>